<feature type="transmembrane region" description="Helical" evidence="1">
    <location>
        <begin position="170"/>
        <end position="188"/>
    </location>
</feature>
<feature type="transmembrane region" description="Helical" evidence="1">
    <location>
        <begin position="131"/>
        <end position="150"/>
    </location>
</feature>
<dbReference type="EMBL" id="CP076132">
    <property type="protein sequence ID" value="QWG00446.1"/>
    <property type="molecule type" value="Genomic_DNA"/>
</dbReference>
<sequence>MNFNLKITRPNEPFPDKIKYQLKDIIAFLSIPLMFINGYVLLTYFDLQKETVAVADALLRGFLFFILIYLYKDVLQTHWKYFNQSKRNSWLLVILGGILLQIIISITKKLLPEIDAVASQGTPLFQNQNGLPEISFSLFLITLGPVFTSLIEDITFRYLLLHKLFLDNKIWRVVLVVFNAVIFGLIHYNNFGGHIIATVSFMTAGLFLNLIYLYTRNIWHVFLIHCLNNFILSVLGLFIVWGMQLLQ</sequence>
<evidence type="ECO:0000313" key="3">
    <source>
        <dbReference type="EMBL" id="QWG00446.1"/>
    </source>
</evidence>
<feature type="domain" description="CAAX prenyl protease 2/Lysostaphin resistance protein A-like" evidence="2">
    <location>
        <begin position="137"/>
        <end position="231"/>
    </location>
</feature>
<dbReference type="GO" id="GO:0008237">
    <property type="term" value="F:metallopeptidase activity"/>
    <property type="evidence" value="ECO:0007669"/>
    <property type="project" value="UniProtKB-KW"/>
</dbReference>
<feature type="transmembrane region" description="Helical" evidence="1">
    <location>
        <begin position="51"/>
        <end position="70"/>
    </location>
</feature>
<feature type="transmembrane region" description="Helical" evidence="1">
    <location>
        <begin position="221"/>
        <end position="243"/>
    </location>
</feature>
<dbReference type="GO" id="GO:0004175">
    <property type="term" value="F:endopeptidase activity"/>
    <property type="evidence" value="ECO:0007669"/>
    <property type="project" value="UniProtKB-ARBA"/>
</dbReference>
<evidence type="ECO:0000259" key="2">
    <source>
        <dbReference type="Pfam" id="PF02517"/>
    </source>
</evidence>
<feature type="transmembrane region" description="Helical" evidence="1">
    <location>
        <begin position="194"/>
        <end position="214"/>
    </location>
</feature>
<keyword evidence="1" id="KW-0472">Membrane</keyword>
<dbReference type="AlphaFoldDB" id="A0AAX1N244"/>
<keyword evidence="3" id="KW-0378">Hydrolase</keyword>
<keyword evidence="1" id="KW-0812">Transmembrane</keyword>
<dbReference type="InterPro" id="IPR003675">
    <property type="entry name" value="Rce1/LyrA-like_dom"/>
</dbReference>
<gene>
    <name evidence="3" type="ORF">KMW28_12360</name>
</gene>
<organism evidence="3 4">
    <name type="scientific">Flammeovirga yaeyamensis</name>
    <dbReference type="NCBI Taxonomy" id="367791"/>
    <lineage>
        <taxon>Bacteria</taxon>
        <taxon>Pseudomonadati</taxon>
        <taxon>Bacteroidota</taxon>
        <taxon>Cytophagia</taxon>
        <taxon>Cytophagales</taxon>
        <taxon>Flammeovirgaceae</taxon>
        <taxon>Flammeovirga</taxon>
    </lineage>
</organism>
<accession>A0AAX1N244</accession>
<dbReference type="RefSeq" id="WP_169663152.1">
    <property type="nucleotide sequence ID" value="NZ_CP076132.1"/>
</dbReference>
<protein>
    <submittedName>
        <fullName evidence="3">CPBP family intramembrane metalloprotease</fullName>
    </submittedName>
</protein>
<evidence type="ECO:0000313" key="4">
    <source>
        <dbReference type="Proteomes" id="UP000678679"/>
    </source>
</evidence>
<dbReference type="GO" id="GO:0080120">
    <property type="term" value="P:CAAX-box protein maturation"/>
    <property type="evidence" value="ECO:0007669"/>
    <property type="project" value="UniProtKB-ARBA"/>
</dbReference>
<keyword evidence="3" id="KW-0482">Metalloprotease</keyword>
<dbReference type="Proteomes" id="UP000678679">
    <property type="component" value="Chromosome 1"/>
</dbReference>
<evidence type="ECO:0000256" key="1">
    <source>
        <dbReference type="SAM" id="Phobius"/>
    </source>
</evidence>
<dbReference type="Pfam" id="PF02517">
    <property type="entry name" value="Rce1-like"/>
    <property type="match status" value="1"/>
</dbReference>
<keyword evidence="3" id="KW-0645">Protease</keyword>
<reference evidence="3 4" key="1">
    <citation type="submission" date="2021-05" db="EMBL/GenBank/DDBJ databases">
        <title>Comparative genomic studies on the polysaccharide-degrading batcterial strains of the Flammeovirga genus.</title>
        <authorList>
            <person name="Zewei F."/>
            <person name="Zheng Z."/>
            <person name="Yu L."/>
            <person name="Ruyue G."/>
            <person name="Yanhong M."/>
            <person name="Yuanyuan C."/>
            <person name="Jingyan G."/>
            <person name="Wenjun H."/>
        </authorList>
    </citation>
    <scope>NUCLEOTIDE SEQUENCE [LARGE SCALE GENOMIC DNA]</scope>
    <source>
        <strain evidence="3 4">NBRC:100898</strain>
    </source>
</reference>
<dbReference type="KEGG" id="fya:KMW28_12360"/>
<proteinExistence type="predicted"/>
<keyword evidence="4" id="KW-1185">Reference proteome</keyword>
<feature type="transmembrane region" description="Helical" evidence="1">
    <location>
        <begin position="90"/>
        <end position="111"/>
    </location>
</feature>
<keyword evidence="1" id="KW-1133">Transmembrane helix</keyword>
<feature type="transmembrane region" description="Helical" evidence="1">
    <location>
        <begin position="25"/>
        <end position="45"/>
    </location>
</feature>
<name>A0AAX1N244_9BACT</name>